<evidence type="ECO:0000313" key="2">
    <source>
        <dbReference type="EMBL" id="BBE41651.1"/>
    </source>
</evidence>
<gene>
    <name evidence="2" type="ORF">NAS2_0258</name>
</gene>
<feature type="compositionally biased region" description="Acidic residues" evidence="1">
    <location>
        <begin position="77"/>
        <end position="86"/>
    </location>
</feature>
<dbReference type="RefSeq" id="WP_174447972.1">
    <property type="nucleotide sequence ID" value="NZ_AP018732.1"/>
</dbReference>
<organism evidence="2 3">
    <name type="scientific">Conexivisphaera calida</name>
    <dbReference type="NCBI Taxonomy" id="1874277"/>
    <lineage>
        <taxon>Archaea</taxon>
        <taxon>Nitrososphaerota</taxon>
        <taxon>Conexivisphaeria</taxon>
        <taxon>Conexivisphaerales</taxon>
        <taxon>Conexivisphaeraceae</taxon>
        <taxon>Conexivisphaera</taxon>
    </lineage>
</organism>
<dbReference type="KEGG" id="ccai:NAS2_0258"/>
<name>A0A4P2VC40_9ARCH</name>
<evidence type="ECO:0000256" key="1">
    <source>
        <dbReference type="SAM" id="MobiDB-lite"/>
    </source>
</evidence>
<dbReference type="EMBL" id="AP018732">
    <property type="protein sequence ID" value="BBE41651.1"/>
    <property type="molecule type" value="Genomic_DNA"/>
</dbReference>
<evidence type="ECO:0000313" key="3">
    <source>
        <dbReference type="Proteomes" id="UP000509448"/>
    </source>
</evidence>
<reference evidence="2 3" key="1">
    <citation type="journal article" date="2019" name="ISME J.">
        <title>Isolation and characterization of a thermophilic sulfur- and iron-reducing thaumarchaeote from a terrestrial acidic hot spring.</title>
        <authorList>
            <person name="Kato S."/>
            <person name="Itoh T."/>
            <person name="Yuki M."/>
            <person name="Nagamori M."/>
            <person name="Ohnishi M."/>
            <person name="Uematsu K."/>
            <person name="Suzuki K."/>
            <person name="Takashina T."/>
            <person name="Ohkuma M."/>
        </authorList>
    </citation>
    <scope>NUCLEOTIDE SEQUENCE [LARGE SCALE GENOMIC DNA]</scope>
    <source>
        <strain evidence="2 3">NAS-02</strain>
    </source>
</reference>
<protein>
    <submittedName>
        <fullName evidence="2">Uncharacterized protein</fullName>
    </submittedName>
</protein>
<keyword evidence="3" id="KW-1185">Reference proteome</keyword>
<dbReference type="GeneID" id="55584075"/>
<proteinExistence type="predicted"/>
<accession>A0A4P2VC40</accession>
<sequence>MRSLYWQVYELLSNSRVMDANDLYNALKRRIPDLARRELDDVLLKLESAGFITVVQVSRDQRRIEFVEQRVEATAQEQEEGAEEETAPPANE</sequence>
<feature type="region of interest" description="Disordered" evidence="1">
    <location>
        <begin position="73"/>
        <end position="92"/>
    </location>
</feature>
<dbReference type="AlphaFoldDB" id="A0A4P2VC40"/>
<dbReference type="Proteomes" id="UP000509448">
    <property type="component" value="Chromosome"/>
</dbReference>